<reference evidence="6 7" key="1">
    <citation type="submission" date="2020-08" db="EMBL/GenBank/DDBJ databases">
        <title>Genomic Encyclopedia of Type Strains, Phase III (KMG-III): the genomes of soil and plant-associated and newly described type strains.</title>
        <authorList>
            <person name="Whitman W."/>
        </authorList>
    </citation>
    <scope>NUCLEOTIDE SEQUENCE [LARGE SCALE GENOMIC DNA]</scope>
    <source>
        <strain evidence="6 7">CECT 4462</strain>
    </source>
</reference>
<keyword evidence="2 6" id="KW-0378">Hydrolase</keyword>
<dbReference type="CDD" id="cd11333">
    <property type="entry name" value="AmyAc_SI_OligoGlu_DGase"/>
    <property type="match status" value="1"/>
</dbReference>
<protein>
    <submittedName>
        <fullName evidence="6">Oligo-1,6-glucosidase</fullName>
        <ecNumber evidence="6">3.2.1.10</ecNumber>
    </submittedName>
</protein>
<evidence type="ECO:0000259" key="5">
    <source>
        <dbReference type="SMART" id="SM00642"/>
    </source>
</evidence>
<keyword evidence="4" id="KW-0732">Signal</keyword>
<dbReference type="AlphaFoldDB" id="A0A839T1A4"/>
<dbReference type="InterPro" id="IPR006047">
    <property type="entry name" value="GH13_cat_dom"/>
</dbReference>
<dbReference type="Proteomes" id="UP000549250">
    <property type="component" value="Unassembled WGS sequence"/>
</dbReference>
<evidence type="ECO:0000256" key="3">
    <source>
        <dbReference type="ARBA" id="ARBA00023295"/>
    </source>
</evidence>
<dbReference type="NCBIfam" id="NF008183">
    <property type="entry name" value="PRK10933.1"/>
    <property type="match status" value="1"/>
</dbReference>
<dbReference type="GO" id="GO:0004556">
    <property type="term" value="F:alpha-amylase activity"/>
    <property type="evidence" value="ECO:0007669"/>
    <property type="project" value="TreeGrafter"/>
</dbReference>
<evidence type="ECO:0000256" key="1">
    <source>
        <dbReference type="ARBA" id="ARBA00008061"/>
    </source>
</evidence>
<sequence>MLQIIGFRKTLLSALVGALGICQTMGATAEPGVATEKLAPMKQTTKAPVSGPAWWKEAVVYQIYPRSFNDSNGDGVGDLNGITAKLDYLQTLGVDVIWLSPHFDSPNADNGYDIRDYRKVMAEFGSMDDFDRMLAEMKKRGMRLIIDLVVNHTSDEHRWFVESRKSKDNPCRDYYIWRDGKDGGAPNNYPSFFGGSAWEKDEATGQYYLHYFAKKQPDLNWENPKVRAEVYDTMRFWLDKGVSGFRMDVIPFISKQDGLPDLPADRLGHPEFVYSNGPRVHQFLQEMNREVLSHYDTMSVGEAFGVTFEQASLFTDARRQELNMIFHFDIVRLDRDGWRKKDWTLPQLKAAYVQIDRTGGAHGWNTSFLSNHDNPRAVSHFGDDSPEWRTVSAKALATLMLTQRATPFLFQGDELGMTNYPFRGLEDYDDIEVKGDWHDFVESGKVPAEEYLSDLRQTSRDNARTPMQWSSAPNGGFTTGKPWLAVNPNYAQINAATQVDDPASVYNHHRRLMALRQQIPALIYGEYRDIDPNNPKVFAYTRIQGDKRYLVAINFTHETVAYTLPDGLKVAATLLDNGAAQQPAQPGATQLSLQPWQATIYEL</sequence>
<dbReference type="GO" id="GO:0004574">
    <property type="term" value="F:oligo-1,6-glucosidase activity"/>
    <property type="evidence" value="ECO:0007669"/>
    <property type="project" value="UniProtKB-EC"/>
</dbReference>
<dbReference type="InterPro" id="IPR032091">
    <property type="entry name" value="Malt_amylase-like_C"/>
</dbReference>
<gene>
    <name evidence="6" type="ORF">FHR87_001567</name>
</gene>
<dbReference type="Gene3D" id="3.90.400.10">
    <property type="entry name" value="Oligo-1,6-glucosidase, Domain 2"/>
    <property type="match status" value="1"/>
</dbReference>
<evidence type="ECO:0000313" key="7">
    <source>
        <dbReference type="Proteomes" id="UP000549250"/>
    </source>
</evidence>
<dbReference type="RefSeq" id="WP_183166132.1">
    <property type="nucleotide sequence ID" value="NZ_JACHXI010000006.1"/>
</dbReference>
<accession>A0A839T1A4</accession>
<evidence type="ECO:0000256" key="4">
    <source>
        <dbReference type="SAM" id="SignalP"/>
    </source>
</evidence>
<dbReference type="InterPro" id="IPR017853">
    <property type="entry name" value="GH"/>
</dbReference>
<dbReference type="PANTHER" id="PTHR10357:SF179">
    <property type="entry name" value="NEUTRAL AND BASIC AMINO ACID TRANSPORT PROTEIN RBAT"/>
    <property type="match status" value="1"/>
</dbReference>
<keyword evidence="7" id="KW-1185">Reference proteome</keyword>
<dbReference type="InterPro" id="IPR013780">
    <property type="entry name" value="Glyco_hydro_b"/>
</dbReference>
<dbReference type="InterPro" id="IPR045857">
    <property type="entry name" value="O16G_dom_2"/>
</dbReference>
<dbReference type="SUPFAM" id="SSF51011">
    <property type="entry name" value="Glycosyl hydrolase domain"/>
    <property type="match status" value="1"/>
</dbReference>
<name>A0A839T1A4_AZOMA</name>
<comment type="caution">
    <text evidence="6">The sequence shown here is derived from an EMBL/GenBank/DDBJ whole genome shotgun (WGS) entry which is preliminary data.</text>
</comment>
<dbReference type="FunFam" id="3.20.20.80:FF:000064">
    <property type="entry name" value="Oligo-1,6-glucosidase"/>
    <property type="match status" value="2"/>
</dbReference>
<comment type="similarity">
    <text evidence="1">Belongs to the glycosyl hydrolase 13 family.</text>
</comment>
<dbReference type="Pfam" id="PF00128">
    <property type="entry name" value="Alpha-amylase"/>
    <property type="match status" value="1"/>
</dbReference>
<evidence type="ECO:0000256" key="2">
    <source>
        <dbReference type="ARBA" id="ARBA00022801"/>
    </source>
</evidence>
<proteinExistence type="inferred from homology"/>
<dbReference type="SMART" id="SM00642">
    <property type="entry name" value="Aamy"/>
    <property type="match status" value="1"/>
</dbReference>
<evidence type="ECO:0000313" key="6">
    <source>
        <dbReference type="EMBL" id="MBB3103172.1"/>
    </source>
</evidence>
<organism evidence="6 7">
    <name type="scientific">Azomonas macrocytogenes</name>
    <name type="common">Azotobacter macrocytogenes</name>
    <dbReference type="NCBI Taxonomy" id="69962"/>
    <lineage>
        <taxon>Bacteria</taxon>
        <taxon>Pseudomonadati</taxon>
        <taxon>Pseudomonadota</taxon>
        <taxon>Gammaproteobacteria</taxon>
        <taxon>Pseudomonadales</taxon>
        <taxon>Pseudomonadaceae</taxon>
        <taxon>Azomonas</taxon>
    </lineage>
</organism>
<dbReference type="EMBL" id="JACHXI010000006">
    <property type="protein sequence ID" value="MBB3103172.1"/>
    <property type="molecule type" value="Genomic_DNA"/>
</dbReference>
<feature type="signal peptide" evidence="4">
    <location>
        <begin position="1"/>
        <end position="29"/>
    </location>
</feature>
<dbReference type="GO" id="GO:0009313">
    <property type="term" value="P:oligosaccharide catabolic process"/>
    <property type="evidence" value="ECO:0007669"/>
    <property type="project" value="TreeGrafter"/>
</dbReference>
<feature type="chain" id="PRO_5032497562" evidence="4">
    <location>
        <begin position="30"/>
        <end position="603"/>
    </location>
</feature>
<dbReference type="Pfam" id="PF16657">
    <property type="entry name" value="Malt_amylase_C"/>
    <property type="match status" value="1"/>
</dbReference>
<dbReference type="FunFam" id="3.90.400.10:FF:000002">
    <property type="entry name" value="Sucrose isomerase"/>
    <property type="match status" value="1"/>
</dbReference>
<keyword evidence="3 6" id="KW-0326">Glycosidase</keyword>
<dbReference type="FunFam" id="2.60.40.1180:FF:000007">
    <property type="entry name" value="Sucrose isomerase"/>
    <property type="match status" value="1"/>
</dbReference>
<dbReference type="EC" id="3.2.1.10" evidence="6"/>
<feature type="domain" description="Glycosyl hydrolase family 13 catalytic" evidence="5">
    <location>
        <begin position="62"/>
        <end position="464"/>
    </location>
</feature>
<dbReference type="SUPFAM" id="SSF51445">
    <property type="entry name" value="(Trans)glycosidases"/>
    <property type="match status" value="1"/>
</dbReference>
<dbReference type="Gene3D" id="3.20.20.80">
    <property type="entry name" value="Glycosidases"/>
    <property type="match status" value="1"/>
</dbReference>
<dbReference type="Gene3D" id="2.60.40.1180">
    <property type="entry name" value="Golgi alpha-mannosidase II"/>
    <property type="match status" value="1"/>
</dbReference>
<dbReference type="PANTHER" id="PTHR10357">
    <property type="entry name" value="ALPHA-AMYLASE FAMILY MEMBER"/>
    <property type="match status" value="1"/>
</dbReference>